<name>A0A3G2T2Q6_9GAMM</name>
<gene>
    <name evidence="1" type="ORF">CDG68_11785</name>
</gene>
<reference evidence="1 2" key="1">
    <citation type="submission" date="2018-10" db="EMBL/GenBank/DDBJ databases">
        <title>The complete genome of Acinetobacter wuhouensis strain WCHAW010062.</title>
        <authorList>
            <person name="Hu Y."/>
            <person name="Long H."/>
            <person name="Feng Y."/>
            <person name="Zong Z."/>
        </authorList>
    </citation>
    <scope>NUCLEOTIDE SEQUENCE [LARGE SCALE GENOMIC DNA]</scope>
    <source>
        <strain evidence="1 2">WCHAW010062</strain>
    </source>
</reference>
<dbReference type="InterPro" id="IPR025361">
    <property type="entry name" value="DUF4265"/>
</dbReference>
<dbReference type="Proteomes" id="UP000279962">
    <property type="component" value="Chromosome"/>
</dbReference>
<dbReference type="AlphaFoldDB" id="A0A3G2T2Q6"/>
<dbReference type="EMBL" id="CP033133">
    <property type="protein sequence ID" value="AYO54275.1"/>
    <property type="molecule type" value="Genomic_DNA"/>
</dbReference>
<protein>
    <submittedName>
        <fullName evidence="1">DUF4265 domain-containing protein</fullName>
    </submittedName>
</protein>
<dbReference type="RefSeq" id="WP_087551883.1">
    <property type="nucleotide sequence ID" value="NZ_CP033133.1"/>
</dbReference>
<evidence type="ECO:0000313" key="1">
    <source>
        <dbReference type="EMBL" id="AYO54275.1"/>
    </source>
</evidence>
<proteinExistence type="predicted"/>
<organism evidence="1 2">
    <name type="scientific">Acinetobacter wuhouensis</name>
    <dbReference type="NCBI Taxonomy" id="1879050"/>
    <lineage>
        <taxon>Bacteria</taxon>
        <taxon>Pseudomonadati</taxon>
        <taxon>Pseudomonadota</taxon>
        <taxon>Gammaproteobacteria</taxon>
        <taxon>Moraxellales</taxon>
        <taxon>Moraxellaceae</taxon>
        <taxon>Acinetobacter</taxon>
    </lineage>
</organism>
<accession>A0A3G2T2Q6</accession>
<dbReference type="Pfam" id="PF14085">
    <property type="entry name" value="DUF4265"/>
    <property type="match status" value="1"/>
</dbReference>
<sequence length="171" mass="19553">MNINNEIKTITSHYCGDLAEVELVLIPYYDFNGVLSQEQIWAEMIAPDKYLIKSIPVYATNIAFGDLLQVERLSDGLLYFDDLLKTSENSTIRIVFFNFVEENVNRILNGIQELGCEWVGFEGGSYYSINVDKNIQYSKIKSYLDQNSQIIDYAESCISDKHIKDLTPPIS</sequence>
<evidence type="ECO:0000313" key="2">
    <source>
        <dbReference type="Proteomes" id="UP000279962"/>
    </source>
</evidence>